<evidence type="ECO:0000256" key="1">
    <source>
        <dbReference type="ARBA" id="ARBA00005272"/>
    </source>
</evidence>
<dbReference type="InterPro" id="IPR045024">
    <property type="entry name" value="NDH-2"/>
</dbReference>
<evidence type="ECO:0000313" key="8">
    <source>
        <dbReference type="Proteomes" id="UP000281474"/>
    </source>
</evidence>
<accession>A0A3L8PWC6</accession>
<evidence type="ECO:0000259" key="6">
    <source>
        <dbReference type="Pfam" id="PF07992"/>
    </source>
</evidence>
<evidence type="ECO:0000313" key="7">
    <source>
        <dbReference type="EMBL" id="RLV59620.1"/>
    </source>
</evidence>
<dbReference type="PRINTS" id="PR00368">
    <property type="entry name" value="FADPNR"/>
</dbReference>
<dbReference type="Pfam" id="PF07992">
    <property type="entry name" value="Pyr_redox_2"/>
    <property type="match status" value="1"/>
</dbReference>
<keyword evidence="5" id="KW-0520">NAD</keyword>
<dbReference type="SUPFAM" id="SSF51905">
    <property type="entry name" value="FAD/NAD(P)-binding domain"/>
    <property type="match status" value="2"/>
</dbReference>
<dbReference type="InterPro" id="IPR023753">
    <property type="entry name" value="FAD/NAD-binding_dom"/>
</dbReference>
<protein>
    <submittedName>
        <fullName evidence="7">NAD(P)/FAD-dependent oxidoreductase</fullName>
    </submittedName>
</protein>
<keyword evidence="4" id="KW-0560">Oxidoreductase</keyword>
<dbReference type="OrthoDB" id="9781621at2"/>
<dbReference type="PANTHER" id="PTHR43706">
    <property type="entry name" value="NADH DEHYDROGENASE"/>
    <property type="match status" value="1"/>
</dbReference>
<keyword evidence="2" id="KW-0285">Flavoprotein</keyword>
<keyword evidence="3" id="KW-0274">FAD</keyword>
<dbReference type="EMBL" id="QZEI01000030">
    <property type="protein sequence ID" value="RLV59620.1"/>
    <property type="molecule type" value="Genomic_DNA"/>
</dbReference>
<dbReference type="InterPro" id="IPR036188">
    <property type="entry name" value="FAD/NAD-bd_sf"/>
</dbReference>
<feature type="domain" description="FAD/NAD(P)-binding" evidence="6">
    <location>
        <begin position="5"/>
        <end position="334"/>
    </location>
</feature>
<proteinExistence type="inferred from homology"/>
<evidence type="ECO:0000256" key="4">
    <source>
        <dbReference type="ARBA" id="ARBA00023002"/>
    </source>
</evidence>
<comment type="similarity">
    <text evidence="1">Belongs to the NADH dehydrogenase family.</text>
</comment>
<gene>
    <name evidence="7" type="ORF">D5018_11275</name>
</gene>
<sequence length="431" mass="47952">MTVKRMVIVGGGAGGLALASKLGRKLGKRKKLDICLIDKSPIHIWKPKLHEVAVGAVDRSLDGLLYRDHGLKNGYRFMRGEVTGCDVEANKLQLAPVFAEDGELLLAEREVSYDYLVFALGSVSNTFGTPGALDNCILLDNLHNAELFHQKLLDALLQLSESEDKKLGIGIVGAGATGVELAAELFHVIDTVNEFGYQNVSDGHLDVHLIEASPKILPQLPERISARAQSLLDRIGVKLHIGVHVKEVTKEGFITHDDNLIPSDIKVWAAGVQGPEVCKNFTQLPITKRNQIQVDEFMRVKDVENVYAIGDCVELELEEGKFAPPRAQAADQMAHQLYKNFVGKFSGRRAEKAFEYRDYGSLVSLSRFSAVGNLMGNLRSGQFFVEGHVARLMYMSLYQRHLSSLFGYFSALIYRMAQKLLRWQRPKLKLH</sequence>
<dbReference type="GO" id="GO:0008137">
    <property type="term" value="F:NADH dehydrogenase (ubiquinone) activity"/>
    <property type="evidence" value="ECO:0007669"/>
    <property type="project" value="TreeGrafter"/>
</dbReference>
<keyword evidence="8" id="KW-1185">Reference proteome</keyword>
<dbReference type="PANTHER" id="PTHR43706:SF9">
    <property type="entry name" value="TYPE II NADH:QUINONE OXIDOREDUCTASE"/>
    <property type="match status" value="1"/>
</dbReference>
<reference evidence="7 8" key="1">
    <citation type="submission" date="2018-09" db="EMBL/GenBank/DDBJ databases">
        <title>Phylogeny of the Shewanellaceae, and recommendation for two new genera, Pseudoshewanella and Parashewanella.</title>
        <authorList>
            <person name="Wang G."/>
        </authorList>
    </citation>
    <scope>NUCLEOTIDE SEQUENCE [LARGE SCALE GENOMIC DNA]</scope>
    <source>
        <strain evidence="7 8">C51</strain>
    </source>
</reference>
<dbReference type="GO" id="GO:0003954">
    <property type="term" value="F:NADH dehydrogenase activity"/>
    <property type="evidence" value="ECO:0007669"/>
    <property type="project" value="InterPro"/>
</dbReference>
<organism evidence="7 8">
    <name type="scientific">Parashewanella curva</name>
    <dbReference type="NCBI Taxonomy" id="2338552"/>
    <lineage>
        <taxon>Bacteria</taxon>
        <taxon>Pseudomonadati</taxon>
        <taxon>Pseudomonadota</taxon>
        <taxon>Gammaproteobacteria</taxon>
        <taxon>Alteromonadales</taxon>
        <taxon>Shewanellaceae</taxon>
        <taxon>Parashewanella</taxon>
    </lineage>
</organism>
<dbReference type="PRINTS" id="PR00411">
    <property type="entry name" value="PNDRDTASEI"/>
</dbReference>
<dbReference type="AlphaFoldDB" id="A0A3L8PWC6"/>
<evidence type="ECO:0000256" key="3">
    <source>
        <dbReference type="ARBA" id="ARBA00022827"/>
    </source>
</evidence>
<evidence type="ECO:0000256" key="2">
    <source>
        <dbReference type="ARBA" id="ARBA00022630"/>
    </source>
</evidence>
<dbReference type="Gene3D" id="3.50.50.100">
    <property type="match status" value="1"/>
</dbReference>
<name>A0A3L8PWC6_9GAMM</name>
<dbReference type="Proteomes" id="UP000281474">
    <property type="component" value="Unassembled WGS sequence"/>
</dbReference>
<comment type="caution">
    <text evidence="7">The sequence shown here is derived from an EMBL/GenBank/DDBJ whole genome shotgun (WGS) entry which is preliminary data.</text>
</comment>
<dbReference type="RefSeq" id="WP_121839107.1">
    <property type="nucleotide sequence ID" value="NZ_ML014779.1"/>
</dbReference>
<evidence type="ECO:0000256" key="5">
    <source>
        <dbReference type="ARBA" id="ARBA00023027"/>
    </source>
</evidence>